<dbReference type="InterPro" id="IPR013785">
    <property type="entry name" value="Aldolase_TIM"/>
</dbReference>
<dbReference type="Gene3D" id="3.20.20.70">
    <property type="entry name" value="Aldolase class I"/>
    <property type="match status" value="1"/>
</dbReference>
<dbReference type="SFLD" id="SFLDS00029">
    <property type="entry name" value="Radical_SAM"/>
    <property type="match status" value="1"/>
</dbReference>
<protein>
    <submittedName>
        <fullName evidence="7 8">Ribonucleoside-triphosphate reductase activating protein</fullName>
    </submittedName>
</protein>
<dbReference type="GO" id="GO:0046872">
    <property type="term" value="F:metal ion binding"/>
    <property type="evidence" value="ECO:0007669"/>
    <property type="project" value="UniProtKB-KW"/>
</dbReference>
<reference evidence="8" key="1">
    <citation type="submission" date="2018-01" db="EMBL/GenBank/DDBJ databases">
        <authorList>
            <person name="Clerissi C."/>
        </authorList>
    </citation>
    <scope>NUCLEOTIDE SEQUENCE</scope>
    <source>
        <strain evidence="8">Cupriavidus oxalaticus LMG 2235</strain>
    </source>
</reference>
<dbReference type="SUPFAM" id="SSF102114">
    <property type="entry name" value="Radical SAM enzymes"/>
    <property type="match status" value="1"/>
</dbReference>
<dbReference type="Proteomes" id="UP000623307">
    <property type="component" value="Chromosome 1"/>
</dbReference>
<organism evidence="8">
    <name type="scientific">Cupriavidus oxalaticus</name>
    <dbReference type="NCBI Taxonomy" id="96344"/>
    <lineage>
        <taxon>Bacteria</taxon>
        <taxon>Pseudomonadati</taxon>
        <taxon>Pseudomonadota</taxon>
        <taxon>Betaproteobacteria</taxon>
        <taxon>Burkholderiales</taxon>
        <taxon>Burkholderiaceae</taxon>
        <taxon>Cupriavidus</taxon>
    </lineage>
</organism>
<evidence type="ECO:0000256" key="4">
    <source>
        <dbReference type="ARBA" id="ARBA00023004"/>
    </source>
</evidence>
<dbReference type="GO" id="GO:0003824">
    <property type="term" value="F:catalytic activity"/>
    <property type="evidence" value="ECO:0007669"/>
    <property type="project" value="InterPro"/>
</dbReference>
<dbReference type="InterPro" id="IPR058240">
    <property type="entry name" value="rSAM_sf"/>
</dbReference>
<dbReference type="EMBL" id="OGUS01000141">
    <property type="protein sequence ID" value="SPC21663.1"/>
    <property type="molecule type" value="Genomic_DNA"/>
</dbReference>
<dbReference type="EMBL" id="CP069811">
    <property type="protein sequence ID" value="QRQ91029.1"/>
    <property type="molecule type" value="Genomic_DNA"/>
</dbReference>
<dbReference type="Proteomes" id="UP000256862">
    <property type="component" value="Plasmid CO2235_mp"/>
</dbReference>
<keyword evidence="4" id="KW-0408">Iron</keyword>
<evidence type="ECO:0000313" key="7">
    <source>
        <dbReference type="EMBL" id="QRQ91029.1"/>
    </source>
</evidence>
<evidence type="ECO:0000259" key="6">
    <source>
        <dbReference type="Pfam" id="PF04055"/>
    </source>
</evidence>
<feature type="domain" description="Radical SAM core" evidence="6">
    <location>
        <begin position="56"/>
        <end position="185"/>
    </location>
</feature>
<gene>
    <name evidence="8" type="ORF">CO2235_MP60039</name>
    <name evidence="7" type="ORF">JTE92_10400</name>
</gene>
<dbReference type="InterPro" id="IPR007197">
    <property type="entry name" value="rSAM"/>
</dbReference>
<evidence type="ECO:0000313" key="9">
    <source>
        <dbReference type="Proteomes" id="UP000623307"/>
    </source>
</evidence>
<dbReference type="InterPro" id="IPR050377">
    <property type="entry name" value="Radical_SAM_PqqE_MftC-like"/>
</dbReference>
<dbReference type="CDD" id="cd01335">
    <property type="entry name" value="Radical_SAM"/>
    <property type="match status" value="1"/>
</dbReference>
<dbReference type="Pfam" id="PF04055">
    <property type="entry name" value="Radical_SAM"/>
    <property type="match status" value="1"/>
</dbReference>
<evidence type="ECO:0000256" key="1">
    <source>
        <dbReference type="ARBA" id="ARBA00001966"/>
    </source>
</evidence>
<sequence length="254" mass="26477">MSGVSSPKAPAADGPCRTVMPIPAPAPAASLRGGPALAGLVPFSSVDWPGQLAAVLFIAGCPWRCGYCHNAHLQRRHAAYAWPAVLDWLKTRAGLLDGVVFSGGEPLSEARLPELAAAVRGLGFKVGLHTAGIYPHRLAALLPQLDWVGLDIKADAAGHDALVGRPGGLARVQASLAQLPGAGVPFECRTTWDPARLSEPRLLALARSLSAQGVRHYAVQACRTGTAAVPGASLSAPAREALASWFETFCYREG</sequence>
<keyword evidence="5" id="KW-0411">Iron-sulfur</keyword>
<dbReference type="InterPro" id="IPR012840">
    <property type="entry name" value="NrdG2"/>
</dbReference>
<dbReference type="SFLD" id="SFLDG01094">
    <property type="entry name" value="Uncharacterised_Radical_SAM_Su"/>
    <property type="match status" value="1"/>
</dbReference>
<dbReference type="AlphaFoldDB" id="A0A375GLS3"/>
<accession>A0A375GLS3</accession>
<evidence type="ECO:0000256" key="2">
    <source>
        <dbReference type="ARBA" id="ARBA00022691"/>
    </source>
</evidence>
<proteinExistence type="predicted"/>
<name>A0A375GLS3_9BURK</name>
<keyword evidence="2" id="KW-0949">S-adenosyl-L-methionine</keyword>
<evidence type="ECO:0000256" key="3">
    <source>
        <dbReference type="ARBA" id="ARBA00022723"/>
    </source>
</evidence>
<reference evidence="7 9" key="2">
    <citation type="submission" date="2021-02" db="EMBL/GenBank/DDBJ databases">
        <title>Complete Genome Sequence of Cupriavidus oxalaticus Strain Ox1, a Soil Oxalate-Degrading Species.</title>
        <authorList>
            <person name="Palmieri F."/>
            <person name="Udriet P."/>
            <person name="Deuasquier M."/>
            <person name="Beaudoing E."/>
            <person name="Johnson S.L."/>
            <person name="Davenport K.W."/>
            <person name="Chain P.S."/>
            <person name="Bindschedler S."/>
            <person name="Junier P."/>
        </authorList>
    </citation>
    <scope>NUCLEOTIDE SEQUENCE [LARGE SCALE GENOMIC DNA]</scope>
    <source>
        <strain evidence="7 9">Ox1</strain>
    </source>
</reference>
<comment type="cofactor">
    <cofactor evidence="1">
        <name>[4Fe-4S] cluster</name>
        <dbReference type="ChEBI" id="CHEBI:49883"/>
    </cofactor>
</comment>
<dbReference type="NCBIfam" id="TIGR02495">
    <property type="entry name" value="NrdG2"/>
    <property type="match status" value="1"/>
</dbReference>
<dbReference type="PANTHER" id="PTHR11228">
    <property type="entry name" value="RADICAL SAM DOMAIN PROTEIN"/>
    <property type="match status" value="1"/>
</dbReference>
<keyword evidence="3" id="KW-0479">Metal-binding</keyword>
<keyword evidence="9" id="KW-1185">Reference proteome</keyword>
<evidence type="ECO:0000256" key="5">
    <source>
        <dbReference type="ARBA" id="ARBA00023014"/>
    </source>
</evidence>
<dbReference type="OrthoDB" id="9782387at2"/>
<evidence type="ECO:0000313" key="8">
    <source>
        <dbReference type="EMBL" id="SPC21663.1"/>
    </source>
</evidence>
<dbReference type="PANTHER" id="PTHR11228:SF27">
    <property type="entry name" value="GLYCYL-RADICAL ENZYME ACTIVATING ENZYME MJ1227-RELATED"/>
    <property type="match status" value="1"/>
</dbReference>
<dbReference type="GO" id="GO:0051536">
    <property type="term" value="F:iron-sulfur cluster binding"/>
    <property type="evidence" value="ECO:0007669"/>
    <property type="project" value="UniProtKB-KW"/>
</dbReference>